<proteinExistence type="predicted"/>
<dbReference type="SUPFAM" id="SSF52047">
    <property type="entry name" value="RNI-like"/>
    <property type="match status" value="1"/>
</dbReference>
<dbReference type="Gene3D" id="3.80.10.10">
    <property type="entry name" value="Ribonuclease Inhibitor"/>
    <property type="match status" value="1"/>
</dbReference>
<dbReference type="InterPro" id="IPR001810">
    <property type="entry name" value="F-box_dom"/>
</dbReference>
<organism evidence="2 3">
    <name type="scientific">Thelephora terrestris</name>
    <dbReference type="NCBI Taxonomy" id="56493"/>
    <lineage>
        <taxon>Eukaryota</taxon>
        <taxon>Fungi</taxon>
        <taxon>Dikarya</taxon>
        <taxon>Basidiomycota</taxon>
        <taxon>Agaricomycotina</taxon>
        <taxon>Agaricomycetes</taxon>
        <taxon>Thelephorales</taxon>
        <taxon>Thelephoraceae</taxon>
        <taxon>Thelephora</taxon>
    </lineage>
</organism>
<dbReference type="EMBL" id="WIUZ02000002">
    <property type="protein sequence ID" value="KAF9791308.1"/>
    <property type="molecule type" value="Genomic_DNA"/>
</dbReference>
<comment type="caution">
    <text evidence="2">The sequence shown here is derived from an EMBL/GenBank/DDBJ whole genome shotgun (WGS) entry which is preliminary data.</text>
</comment>
<dbReference type="Pfam" id="PF12937">
    <property type="entry name" value="F-box-like"/>
    <property type="match status" value="1"/>
</dbReference>
<sequence length="218" mass="24384">MDSLEQDALEVLSLVRSLKNSIAPINRIPPEVLSLVPDYRSGKHMDRDLIALTHVCRSWRETFTSRSSLWTRLPLKDTDKTRAYIQRSKCSPLKISLHADDGLYRAFRDAIPLIIPNIRRFQTLFVRGETPPDALKHFCCHTPLLEELDVSISGPGDLVLDSALFNGDLSSLRKLTLGGVITQFPWKNMASLRVVSLKGCVAGHPISRLRPSPAHNPA</sequence>
<accession>A0A9P6HNG6</accession>
<keyword evidence="3" id="KW-1185">Reference proteome</keyword>
<dbReference type="OrthoDB" id="2884925at2759"/>
<gene>
    <name evidence="2" type="ORF">BJ322DRAFT_441531</name>
</gene>
<reference evidence="2" key="2">
    <citation type="submission" date="2020-11" db="EMBL/GenBank/DDBJ databases">
        <authorList>
            <consortium name="DOE Joint Genome Institute"/>
            <person name="Kuo A."/>
            <person name="Miyauchi S."/>
            <person name="Kiss E."/>
            <person name="Drula E."/>
            <person name="Kohler A."/>
            <person name="Sanchez-Garcia M."/>
            <person name="Andreopoulos B."/>
            <person name="Barry K.W."/>
            <person name="Bonito G."/>
            <person name="Buee M."/>
            <person name="Carver A."/>
            <person name="Chen C."/>
            <person name="Cichocki N."/>
            <person name="Clum A."/>
            <person name="Culley D."/>
            <person name="Crous P.W."/>
            <person name="Fauchery L."/>
            <person name="Girlanda M."/>
            <person name="Hayes R."/>
            <person name="Keri Z."/>
            <person name="Labutti K."/>
            <person name="Lipzen A."/>
            <person name="Lombard V."/>
            <person name="Magnuson J."/>
            <person name="Maillard F."/>
            <person name="Morin E."/>
            <person name="Murat C."/>
            <person name="Nolan M."/>
            <person name="Ohm R."/>
            <person name="Pangilinan J."/>
            <person name="Pereira M."/>
            <person name="Perotto S."/>
            <person name="Peter M."/>
            <person name="Riley R."/>
            <person name="Sitrit Y."/>
            <person name="Stielow B."/>
            <person name="Szollosi G."/>
            <person name="Zifcakova L."/>
            <person name="Stursova M."/>
            <person name="Spatafora J.W."/>
            <person name="Tedersoo L."/>
            <person name="Vaario L.-M."/>
            <person name="Yamada A."/>
            <person name="Yan M."/>
            <person name="Wang P."/>
            <person name="Xu J."/>
            <person name="Bruns T."/>
            <person name="Baldrian P."/>
            <person name="Vilgalys R."/>
            <person name="Henrissat B."/>
            <person name="Grigoriev I.V."/>
            <person name="Hibbett D."/>
            <person name="Nagy L.G."/>
            <person name="Martin F.M."/>
        </authorList>
    </citation>
    <scope>NUCLEOTIDE SEQUENCE</scope>
    <source>
        <strain evidence="2">UH-Tt-Lm1</strain>
    </source>
</reference>
<feature type="domain" description="F-box" evidence="1">
    <location>
        <begin position="25"/>
        <end position="73"/>
    </location>
</feature>
<protein>
    <recommendedName>
        <fullName evidence="1">F-box domain-containing protein</fullName>
    </recommendedName>
</protein>
<evidence type="ECO:0000313" key="2">
    <source>
        <dbReference type="EMBL" id="KAF9791308.1"/>
    </source>
</evidence>
<dbReference type="AlphaFoldDB" id="A0A9P6HNG6"/>
<reference evidence="2" key="1">
    <citation type="journal article" date="2020" name="Nat. Commun.">
        <title>Large-scale genome sequencing of mycorrhizal fungi provides insights into the early evolution of symbiotic traits.</title>
        <authorList>
            <person name="Miyauchi S."/>
            <person name="Kiss E."/>
            <person name="Kuo A."/>
            <person name="Drula E."/>
            <person name="Kohler A."/>
            <person name="Sanchez-Garcia M."/>
            <person name="Morin E."/>
            <person name="Andreopoulos B."/>
            <person name="Barry K.W."/>
            <person name="Bonito G."/>
            <person name="Buee M."/>
            <person name="Carver A."/>
            <person name="Chen C."/>
            <person name="Cichocki N."/>
            <person name="Clum A."/>
            <person name="Culley D."/>
            <person name="Crous P.W."/>
            <person name="Fauchery L."/>
            <person name="Girlanda M."/>
            <person name="Hayes R.D."/>
            <person name="Keri Z."/>
            <person name="LaButti K."/>
            <person name="Lipzen A."/>
            <person name="Lombard V."/>
            <person name="Magnuson J."/>
            <person name="Maillard F."/>
            <person name="Murat C."/>
            <person name="Nolan M."/>
            <person name="Ohm R.A."/>
            <person name="Pangilinan J."/>
            <person name="Pereira M.F."/>
            <person name="Perotto S."/>
            <person name="Peter M."/>
            <person name="Pfister S."/>
            <person name="Riley R."/>
            <person name="Sitrit Y."/>
            <person name="Stielow J.B."/>
            <person name="Szollosi G."/>
            <person name="Zifcakova L."/>
            <person name="Stursova M."/>
            <person name="Spatafora J.W."/>
            <person name="Tedersoo L."/>
            <person name="Vaario L.M."/>
            <person name="Yamada A."/>
            <person name="Yan M."/>
            <person name="Wang P."/>
            <person name="Xu J."/>
            <person name="Bruns T."/>
            <person name="Baldrian P."/>
            <person name="Vilgalys R."/>
            <person name="Dunand C."/>
            <person name="Henrissat B."/>
            <person name="Grigoriev I.V."/>
            <person name="Hibbett D."/>
            <person name="Nagy L.G."/>
            <person name="Martin F.M."/>
        </authorList>
    </citation>
    <scope>NUCLEOTIDE SEQUENCE</scope>
    <source>
        <strain evidence="2">UH-Tt-Lm1</strain>
    </source>
</reference>
<evidence type="ECO:0000313" key="3">
    <source>
        <dbReference type="Proteomes" id="UP000736335"/>
    </source>
</evidence>
<dbReference type="Proteomes" id="UP000736335">
    <property type="component" value="Unassembled WGS sequence"/>
</dbReference>
<dbReference type="InterPro" id="IPR036047">
    <property type="entry name" value="F-box-like_dom_sf"/>
</dbReference>
<dbReference type="SUPFAM" id="SSF81383">
    <property type="entry name" value="F-box domain"/>
    <property type="match status" value="1"/>
</dbReference>
<evidence type="ECO:0000259" key="1">
    <source>
        <dbReference type="Pfam" id="PF12937"/>
    </source>
</evidence>
<name>A0A9P6HNG6_9AGAM</name>
<dbReference type="InterPro" id="IPR032675">
    <property type="entry name" value="LRR_dom_sf"/>
</dbReference>